<dbReference type="InterPro" id="IPR009875">
    <property type="entry name" value="PilZ_domain"/>
</dbReference>
<sequence>MTMRSLHNRRLAPRSGVNIEGQLRTRQDKTRCTLLNLSDSGVCVRLRANIGASQGASVTVDTEAVGVLEGIVQWTRGDLAGLRFDRSSNATAKISSYFRLFRR</sequence>
<protein>
    <recommendedName>
        <fullName evidence="1">PilZ domain-containing protein</fullName>
    </recommendedName>
</protein>
<dbReference type="OrthoDB" id="8479088at2"/>
<organism evidence="2 3">
    <name type="scientific">Xaviernesmea oryzae</name>
    <dbReference type="NCBI Taxonomy" id="464029"/>
    <lineage>
        <taxon>Bacteria</taxon>
        <taxon>Pseudomonadati</taxon>
        <taxon>Pseudomonadota</taxon>
        <taxon>Alphaproteobacteria</taxon>
        <taxon>Hyphomicrobiales</taxon>
        <taxon>Rhizobiaceae</taxon>
        <taxon>Rhizobium/Agrobacterium group</taxon>
        <taxon>Xaviernesmea</taxon>
    </lineage>
</organism>
<keyword evidence="3" id="KW-1185">Reference proteome</keyword>
<dbReference type="AlphaFoldDB" id="A0A1Q9B079"/>
<dbReference type="GO" id="GO:0035438">
    <property type="term" value="F:cyclic-di-GMP binding"/>
    <property type="evidence" value="ECO:0007669"/>
    <property type="project" value="InterPro"/>
</dbReference>
<gene>
    <name evidence="2" type="ORF">BJF93_00045</name>
</gene>
<reference evidence="2 3" key="1">
    <citation type="submission" date="2016-09" db="EMBL/GenBank/DDBJ databases">
        <title>Rhizobium sp. nov., a novel species isolated from the rice rhizosphere.</title>
        <authorList>
            <person name="Zhao J."/>
            <person name="Zhang X."/>
        </authorList>
    </citation>
    <scope>NUCLEOTIDE SEQUENCE [LARGE SCALE GENOMIC DNA]</scope>
    <source>
        <strain evidence="2 3">1.7048</strain>
    </source>
</reference>
<evidence type="ECO:0000259" key="1">
    <source>
        <dbReference type="Pfam" id="PF07238"/>
    </source>
</evidence>
<dbReference type="Gene3D" id="2.40.10.220">
    <property type="entry name" value="predicted glycosyltransferase like domains"/>
    <property type="match status" value="1"/>
</dbReference>
<dbReference type="Pfam" id="PF07238">
    <property type="entry name" value="PilZ"/>
    <property type="match status" value="1"/>
</dbReference>
<accession>A0A1Q9B079</accession>
<evidence type="ECO:0000313" key="3">
    <source>
        <dbReference type="Proteomes" id="UP000186364"/>
    </source>
</evidence>
<feature type="domain" description="PilZ" evidence="1">
    <location>
        <begin position="8"/>
        <end position="91"/>
    </location>
</feature>
<dbReference type="SUPFAM" id="SSF141371">
    <property type="entry name" value="PilZ domain-like"/>
    <property type="match status" value="1"/>
</dbReference>
<dbReference type="EMBL" id="MKIP01000032">
    <property type="protein sequence ID" value="OLP61379.1"/>
    <property type="molecule type" value="Genomic_DNA"/>
</dbReference>
<evidence type="ECO:0000313" key="2">
    <source>
        <dbReference type="EMBL" id="OLP61379.1"/>
    </source>
</evidence>
<comment type="caution">
    <text evidence="2">The sequence shown here is derived from an EMBL/GenBank/DDBJ whole genome shotgun (WGS) entry which is preliminary data.</text>
</comment>
<name>A0A1Q9B079_9HYPH</name>
<dbReference type="Proteomes" id="UP000186364">
    <property type="component" value="Unassembled WGS sequence"/>
</dbReference>
<proteinExistence type="predicted"/>